<keyword evidence="8 12" id="KW-0350">Heme biosynthesis</keyword>
<organism evidence="13 14">
    <name type="scientific">Caulobacter vibrioides</name>
    <name type="common">Caulobacter crescentus</name>
    <dbReference type="NCBI Taxonomy" id="155892"/>
    <lineage>
        <taxon>Bacteria</taxon>
        <taxon>Pseudomonadati</taxon>
        <taxon>Pseudomonadota</taxon>
        <taxon>Alphaproteobacteria</taxon>
        <taxon>Caulobacterales</taxon>
        <taxon>Caulobacteraceae</taxon>
        <taxon>Caulobacter</taxon>
    </lineage>
</organism>
<dbReference type="EMBL" id="CP023315">
    <property type="protein sequence ID" value="ATC32034.1"/>
    <property type="molecule type" value="Genomic_DNA"/>
</dbReference>
<comment type="catalytic activity">
    <reaction evidence="11">
        <text>Fe(II)-heme o + 2 A + H2O = Fe(II)-heme a + 2 AH2</text>
        <dbReference type="Rhea" id="RHEA:63388"/>
        <dbReference type="ChEBI" id="CHEBI:13193"/>
        <dbReference type="ChEBI" id="CHEBI:15377"/>
        <dbReference type="ChEBI" id="CHEBI:17499"/>
        <dbReference type="ChEBI" id="CHEBI:60530"/>
        <dbReference type="ChEBI" id="CHEBI:61715"/>
        <dbReference type="EC" id="1.17.99.9"/>
    </reaction>
    <physiologicalReaction direction="left-to-right" evidence="11">
        <dbReference type="Rhea" id="RHEA:63389"/>
    </physiologicalReaction>
</comment>
<protein>
    <recommendedName>
        <fullName evidence="12">Heme A synthase</fullName>
        <shortName evidence="12">HAS</shortName>
        <ecNumber evidence="12">1.17.99.9</ecNumber>
    </recommendedName>
    <alternativeName>
        <fullName evidence="12">Cytochrome aa3-controlling protein</fullName>
    </alternativeName>
</protein>
<evidence type="ECO:0000256" key="1">
    <source>
        <dbReference type="ARBA" id="ARBA00001970"/>
    </source>
</evidence>
<feature type="transmembrane region" description="Helical" evidence="12">
    <location>
        <begin position="12"/>
        <end position="33"/>
    </location>
</feature>
<keyword evidence="3 12" id="KW-0812">Transmembrane</keyword>
<feature type="transmembrane region" description="Helical" evidence="12">
    <location>
        <begin position="320"/>
        <end position="338"/>
    </location>
</feature>
<sequence length="343" mass="37703">MTSFLRSDRSRPVAIWLFIVAAMVFSMVVVGGATRLTDSGLSITEWQPIMGALPPMSDQAWLKAFELYKQIPQFQLVNPDMTLQEFKGIFWWEWAHRFLGRIVGAAFAIPFVVFLIRRDIPRRLIWRCAAMLGLGGLQGLVGWWMVSSGLSERVSVAPERLMTHLGLALALFVLLIWTALDAWNGAPRVEERSPWRGWALAFLGAVFFQSLLGALVAGNDAGLVYNDWPLMNGRFFPSDYATAGIWSTLARSQAAVQFNHRLIAYAVVIAGIAIAVIAQRDRLLVPHGKQAALAVAVVVSLQAALGVWTLVAAVPISLGVLHQAGAAVLLAASTMFAWRVRRP</sequence>
<dbReference type="InterPro" id="IPR023754">
    <property type="entry name" value="HemeA_Synthase_type2"/>
</dbReference>
<evidence type="ECO:0000313" key="14">
    <source>
        <dbReference type="Proteomes" id="UP000217311"/>
    </source>
</evidence>
<evidence type="ECO:0000256" key="6">
    <source>
        <dbReference type="ARBA" id="ARBA00023002"/>
    </source>
</evidence>
<feature type="transmembrane region" description="Helical" evidence="12">
    <location>
        <begin position="165"/>
        <end position="186"/>
    </location>
</feature>
<dbReference type="GO" id="GO:0006784">
    <property type="term" value="P:heme A biosynthetic process"/>
    <property type="evidence" value="ECO:0007669"/>
    <property type="project" value="UniProtKB-UniRule"/>
</dbReference>
<feature type="transmembrane region" description="Helical" evidence="12">
    <location>
        <begin position="98"/>
        <end position="117"/>
    </location>
</feature>
<dbReference type="InterPro" id="IPR003780">
    <property type="entry name" value="COX15/CtaA_fam"/>
</dbReference>
<proteinExistence type="inferred from homology"/>
<evidence type="ECO:0000256" key="4">
    <source>
        <dbReference type="ARBA" id="ARBA00022723"/>
    </source>
</evidence>
<evidence type="ECO:0000256" key="11">
    <source>
        <dbReference type="ARBA" id="ARBA00048044"/>
    </source>
</evidence>
<keyword evidence="7 12" id="KW-0408">Iron</keyword>
<dbReference type="EC" id="1.17.99.9" evidence="12"/>
<name>A0A290MIX6_CAUVI</name>
<dbReference type="PANTHER" id="PTHR23289">
    <property type="entry name" value="CYTOCHROME C OXIDASE ASSEMBLY PROTEIN COX15"/>
    <property type="match status" value="1"/>
</dbReference>
<dbReference type="AlphaFoldDB" id="A0A290MIX6"/>
<dbReference type="GO" id="GO:0005886">
    <property type="term" value="C:plasma membrane"/>
    <property type="evidence" value="ECO:0007669"/>
    <property type="project" value="UniProtKB-SubCell"/>
</dbReference>
<dbReference type="PANTHER" id="PTHR23289:SF2">
    <property type="entry name" value="CYTOCHROME C OXIDASE ASSEMBLY PROTEIN COX15 HOMOLOG"/>
    <property type="match status" value="1"/>
</dbReference>
<evidence type="ECO:0000256" key="2">
    <source>
        <dbReference type="ARBA" id="ARBA00004141"/>
    </source>
</evidence>
<comment type="similarity">
    <text evidence="12">Belongs to the COX15/CtaA family. Type 2 subfamily.</text>
</comment>
<feature type="binding site" description="axial binding residue" evidence="12">
    <location>
        <position position="322"/>
    </location>
    <ligand>
        <name>heme</name>
        <dbReference type="ChEBI" id="CHEBI:30413"/>
    </ligand>
    <ligandPart>
        <name>Fe</name>
        <dbReference type="ChEBI" id="CHEBI:18248"/>
    </ligandPart>
</feature>
<dbReference type="HAMAP" id="MF_01665">
    <property type="entry name" value="HemeA_synth_type2"/>
    <property type="match status" value="1"/>
</dbReference>
<feature type="transmembrane region" description="Helical" evidence="12">
    <location>
        <begin position="291"/>
        <end position="314"/>
    </location>
</feature>
<evidence type="ECO:0000313" key="13">
    <source>
        <dbReference type="EMBL" id="ATC32034.1"/>
    </source>
</evidence>
<dbReference type="Proteomes" id="UP000217311">
    <property type="component" value="Chromosome"/>
</dbReference>
<feature type="transmembrane region" description="Helical" evidence="12">
    <location>
        <begin position="198"/>
        <end position="218"/>
    </location>
</feature>
<evidence type="ECO:0000256" key="10">
    <source>
        <dbReference type="ARBA" id="ARBA00044501"/>
    </source>
</evidence>
<gene>
    <name evidence="12" type="primary">ctaA</name>
    <name evidence="13" type="ORF">CA606_06515</name>
</gene>
<keyword evidence="4 12" id="KW-0479">Metal-binding</keyword>
<comment type="cofactor">
    <cofactor evidence="1 12">
        <name>heme b</name>
        <dbReference type="ChEBI" id="CHEBI:60344"/>
    </cofactor>
</comment>
<evidence type="ECO:0000256" key="3">
    <source>
        <dbReference type="ARBA" id="ARBA00022692"/>
    </source>
</evidence>
<comment type="function">
    <text evidence="12">Catalyzes the conversion of heme O to heme A by two successive hydroxylations of the methyl group at C8. The first hydroxylation forms heme I, the second hydroxylation results in an unstable dihydroxymethyl group, which spontaneously dehydrates, resulting in the formyl group of heme A.</text>
</comment>
<dbReference type="RefSeq" id="WP_096051470.1">
    <property type="nucleotide sequence ID" value="NZ_CP023315.3"/>
</dbReference>
<comment type="pathway">
    <text evidence="10 12">Porphyrin-containing compound metabolism; heme A biosynthesis; heme A from heme O: step 1/1.</text>
</comment>
<keyword evidence="5 12" id="KW-1133">Transmembrane helix</keyword>
<comment type="subunit">
    <text evidence="12">Interacts with CtaB.</text>
</comment>
<evidence type="ECO:0000256" key="12">
    <source>
        <dbReference type="HAMAP-Rule" id="MF_01665"/>
    </source>
</evidence>
<keyword evidence="9 12" id="KW-0472">Membrane</keyword>
<dbReference type="GO" id="GO:0046872">
    <property type="term" value="F:metal ion binding"/>
    <property type="evidence" value="ECO:0007669"/>
    <property type="project" value="UniProtKB-KW"/>
</dbReference>
<keyword evidence="12" id="KW-1003">Cell membrane</keyword>
<dbReference type="GO" id="GO:0016653">
    <property type="term" value="F:oxidoreductase activity, acting on NAD(P)H, heme protein as acceptor"/>
    <property type="evidence" value="ECO:0007669"/>
    <property type="project" value="TreeGrafter"/>
</dbReference>
<evidence type="ECO:0000256" key="8">
    <source>
        <dbReference type="ARBA" id="ARBA00023133"/>
    </source>
</evidence>
<evidence type="ECO:0000256" key="7">
    <source>
        <dbReference type="ARBA" id="ARBA00023004"/>
    </source>
</evidence>
<evidence type="ECO:0000256" key="9">
    <source>
        <dbReference type="ARBA" id="ARBA00023136"/>
    </source>
</evidence>
<comment type="subcellular location">
    <subcellularLocation>
        <location evidence="12">Cell membrane</location>
        <topology evidence="12">Multi-pass membrane protein</topology>
    </subcellularLocation>
    <subcellularLocation>
        <location evidence="2">Membrane</location>
        <topology evidence="2">Multi-pass membrane protein</topology>
    </subcellularLocation>
</comment>
<feature type="transmembrane region" description="Helical" evidence="12">
    <location>
        <begin position="124"/>
        <end position="145"/>
    </location>
</feature>
<feature type="transmembrane region" description="Helical" evidence="12">
    <location>
        <begin position="262"/>
        <end position="279"/>
    </location>
</feature>
<dbReference type="GO" id="GO:0120547">
    <property type="term" value="F:heme A synthase activity"/>
    <property type="evidence" value="ECO:0007669"/>
    <property type="project" value="UniProtKB-EC"/>
</dbReference>
<evidence type="ECO:0000256" key="5">
    <source>
        <dbReference type="ARBA" id="ARBA00022989"/>
    </source>
</evidence>
<reference evidence="14" key="1">
    <citation type="submission" date="2017-09" db="EMBL/GenBank/DDBJ databases">
        <title>Genome evolution observed in wild isolates of Caulobacter crescentus.</title>
        <authorList>
            <person name="Ely B."/>
            <person name="Wilson K."/>
            <person name="Scott D."/>
        </authorList>
    </citation>
    <scope>NUCLEOTIDE SEQUENCE [LARGE SCALE GENOMIC DNA]</scope>
    <source>
        <strain evidence="14">CB13b1a</strain>
    </source>
</reference>
<dbReference type="Pfam" id="PF02628">
    <property type="entry name" value="COX15-CtaA"/>
    <property type="match status" value="1"/>
</dbReference>
<feature type="binding site" description="axial binding residue" evidence="12">
    <location>
        <position position="260"/>
    </location>
    <ligand>
        <name>heme</name>
        <dbReference type="ChEBI" id="CHEBI:30413"/>
    </ligand>
    <ligandPart>
        <name>Fe</name>
        <dbReference type="ChEBI" id="CHEBI:18248"/>
    </ligandPart>
</feature>
<dbReference type="UniPathway" id="UPA00269">
    <property type="reaction ID" value="UER00713"/>
</dbReference>
<keyword evidence="6 12" id="KW-0560">Oxidoreductase</keyword>
<accession>A0A290MIX6</accession>